<keyword evidence="1" id="KW-0378">Hydrolase</keyword>
<feature type="region of interest" description="Disordered" evidence="2">
    <location>
        <begin position="207"/>
        <end position="226"/>
    </location>
</feature>
<gene>
    <name evidence="3" type="primary">MANA_0</name>
    <name evidence="3" type="ORF">Zm00014a_002991</name>
</gene>
<evidence type="ECO:0000256" key="2">
    <source>
        <dbReference type="SAM" id="MobiDB-lite"/>
    </source>
</evidence>
<dbReference type="FunFam" id="1.20.1270.50:FF:000003">
    <property type="entry name" value="Alpha-mannosidase"/>
    <property type="match status" value="1"/>
</dbReference>
<dbReference type="InterPro" id="IPR037094">
    <property type="entry name" value="Glyco_hydro_38_cen_sf"/>
</dbReference>
<evidence type="ECO:0000256" key="1">
    <source>
        <dbReference type="ARBA" id="ARBA00022801"/>
    </source>
</evidence>
<dbReference type="GO" id="GO:0004559">
    <property type="term" value="F:alpha-mannosidase activity"/>
    <property type="evidence" value="ECO:0007669"/>
    <property type="project" value="InterPro"/>
</dbReference>
<dbReference type="SUPFAM" id="SSF103256">
    <property type="entry name" value="Hypothetical protein TM0160"/>
    <property type="match status" value="1"/>
</dbReference>
<sequence length="226" mass="25072">MDLESNEILAVKQVVLFDQRYIGMAWEENTLNILLEFVPGGSIQSLLGRLGSFPEVVKLVRVNKRIQEAYCAELYLTKVNDPTDNITFDLQPSDWDWEEDEEMIWCYQDVCQDYHDAVSGTAKQHTTNDYAKRLALGAAKVEKGVNTALTCLTSSNGTCGSSVVKFSQVVVVYNPLGWERSDFIRVPIKDPKKQFLVYGSSRARNMRRRGDSITGGGGSDSSGGGG</sequence>
<dbReference type="Gene3D" id="2.60.40.1180">
    <property type="entry name" value="Golgi alpha-mannosidase II"/>
    <property type="match status" value="1"/>
</dbReference>
<dbReference type="PANTHER" id="PTHR11607">
    <property type="entry name" value="ALPHA-MANNOSIDASE"/>
    <property type="match status" value="1"/>
</dbReference>
<dbReference type="SUPFAM" id="SSF88688">
    <property type="entry name" value="Families 57/38 glycoside transferase middle domain"/>
    <property type="match status" value="1"/>
</dbReference>
<dbReference type="Gene3D" id="1.20.1270.50">
    <property type="entry name" value="Glycoside hydrolase family 38, central domain"/>
    <property type="match status" value="1"/>
</dbReference>
<feature type="compositionally biased region" description="Gly residues" evidence="2">
    <location>
        <begin position="213"/>
        <end position="226"/>
    </location>
</feature>
<dbReference type="PANTHER" id="PTHR11607:SF61">
    <property type="entry name" value="ALPHA-MANNOSIDASE"/>
    <property type="match status" value="1"/>
</dbReference>
<dbReference type="GO" id="GO:0004518">
    <property type="term" value="F:nuclease activity"/>
    <property type="evidence" value="ECO:0007669"/>
    <property type="project" value="InterPro"/>
</dbReference>
<evidence type="ECO:0000313" key="3">
    <source>
        <dbReference type="EMBL" id="PWZ27938.1"/>
    </source>
</evidence>
<protein>
    <submittedName>
        <fullName evidence="3">Alpha-mannosidase</fullName>
    </submittedName>
</protein>
<dbReference type="Proteomes" id="UP000251960">
    <property type="component" value="Chromosome 4"/>
</dbReference>
<dbReference type="InterPro" id="IPR036104">
    <property type="entry name" value="BFN_sf"/>
</dbReference>
<dbReference type="EMBL" id="NCVQ01000005">
    <property type="protein sequence ID" value="PWZ27938.1"/>
    <property type="molecule type" value="Genomic_DNA"/>
</dbReference>
<comment type="caution">
    <text evidence="3">The sequence shown here is derived from an EMBL/GenBank/DDBJ whole genome shotgun (WGS) entry which is preliminary data.</text>
</comment>
<accession>A0A3L6F4W8</accession>
<dbReference type="AlphaFoldDB" id="A0A3L6F4W8"/>
<dbReference type="InterPro" id="IPR013780">
    <property type="entry name" value="Glyco_hydro_b"/>
</dbReference>
<reference evidence="3" key="1">
    <citation type="journal article" date="2018" name="Nat. Genet.">
        <title>Extensive intraspecific gene order and gene structural variations between Mo17 and other maize genomes.</title>
        <authorList>
            <person name="Sun S."/>
            <person name="Zhou Y."/>
            <person name="Chen J."/>
            <person name="Shi J."/>
            <person name="Zhao H."/>
            <person name="Zhao H."/>
            <person name="Song W."/>
            <person name="Zhang M."/>
            <person name="Cui Y."/>
            <person name="Dong X."/>
            <person name="Liu H."/>
            <person name="Ma X."/>
            <person name="Jiao Y."/>
            <person name="Wang B."/>
            <person name="Wei X."/>
            <person name="Stein J.C."/>
            <person name="Glaubitz J.C."/>
            <person name="Lu F."/>
            <person name="Yu G."/>
            <person name="Liang C."/>
            <person name="Fengler K."/>
            <person name="Li B."/>
            <person name="Rafalski A."/>
            <person name="Schnable P.S."/>
            <person name="Ware D.H."/>
            <person name="Buckler E.S."/>
            <person name="Lai J."/>
        </authorList>
    </citation>
    <scope>NUCLEOTIDE SEQUENCE [LARGE SCALE GENOMIC DNA]</scope>
    <source>
        <tissue evidence="3">Seedling</tissue>
    </source>
</reference>
<organism evidence="3">
    <name type="scientific">Zea mays</name>
    <name type="common">Maize</name>
    <dbReference type="NCBI Taxonomy" id="4577"/>
    <lineage>
        <taxon>Eukaryota</taxon>
        <taxon>Viridiplantae</taxon>
        <taxon>Streptophyta</taxon>
        <taxon>Embryophyta</taxon>
        <taxon>Tracheophyta</taxon>
        <taxon>Spermatophyta</taxon>
        <taxon>Magnoliopsida</taxon>
        <taxon>Liliopsida</taxon>
        <taxon>Poales</taxon>
        <taxon>Poaceae</taxon>
        <taxon>PACMAD clade</taxon>
        <taxon>Panicoideae</taxon>
        <taxon>Andropogonodae</taxon>
        <taxon>Andropogoneae</taxon>
        <taxon>Tripsacinae</taxon>
        <taxon>Zea</taxon>
    </lineage>
</organism>
<proteinExistence type="predicted"/>
<dbReference type="InterPro" id="IPR028995">
    <property type="entry name" value="Glyco_hydro_57/38_cen_sf"/>
</dbReference>
<dbReference type="InterPro" id="IPR050843">
    <property type="entry name" value="Glycosyl_Hydrlase_38"/>
</dbReference>
<name>A0A3L6F4W8_MAIZE</name>
<dbReference type="GO" id="GO:0006013">
    <property type="term" value="P:mannose metabolic process"/>
    <property type="evidence" value="ECO:0007669"/>
    <property type="project" value="InterPro"/>
</dbReference>